<reference evidence="3" key="1">
    <citation type="journal article" date="2019" name="Int. J. Syst. Evol. Microbiol.">
        <title>The Global Catalogue of Microorganisms (GCM) 10K type strain sequencing project: providing services to taxonomists for standard genome sequencing and annotation.</title>
        <authorList>
            <consortium name="The Broad Institute Genomics Platform"/>
            <consortium name="The Broad Institute Genome Sequencing Center for Infectious Disease"/>
            <person name="Wu L."/>
            <person name="Ma J."/>
        </authorList>
    </citation>
    <scope>NUCLEOTIDE SEQUENCE [LARGE SCALE GENOMIC DNA]</scope>
    <source>
        <strain evidence="3">CCUG 62982</strain>
    </source>
</reference>
<organism evidence="2 3">
    <name type="scientific">Sphingomonas canadensis</name>
    <dbReference type="NCBI Taxonomy" id="1219257"/>
    <lineage>
        <taxon>Bacteria</taxon>
        <taxon>Pseudomonadati</taxon>
        <taxon>Pseudomonadota</taxon>
        <taxon>Alphaproteobacteria</taxon>
        <taxon>Sphingomonadales</taxon>
        <taxon>Sphingomonadaceae</taxon>
        <taxon>Sphingomonas</taxon>
    </lineage>
</organism>
<sequence>MLSLAIALTAAAIAAPLPAWAQTGSENLAPDTDETLQSSAAVVKLTELEKQETTVKLFGTAGGDPAMNGLYTYIAFFGSPADGWSVFKIGDFLDYSVVAEAPGQVTLELNESTMDDASGEIGSRTRRVKLSWKPGADDAPPASVLVTPLP</sequence>
<evidence type="ECO:0000256" key="1">
    <source>
        <dbReference type="SAM" id="SignalP"/>
    </source>
</evidence>
<keyword evidence="1" id="KW-0732">Signal</keyword>
<gene>
    <name evidence="2" type="ORF">ACFQ1E_19635</name>
</gene>
<proteinExistence type="predicted"/>
<comment type="caution">
    <text evidence="2">The sequence shown here is derived from an EMBL/GenBank/DDBJ whole genome shotgun (WGS) entry which is preliminary data.</text>
</comment>
<dbReference type="RefSeq" id="WP_264946461.1">
    <property type="nucleotide sequence ID" value="NZ_JAPDRA010000014.1"/>
</dbReference>
<accession>A0ABW3HAN9</accession>
<protein>
    <submittedName>
        <fullName evidence="2">Uncharacterized protein</fullName>
    </submittedName>
</protein>
<dbReference type="Proteomes" id="UP001596977">
    <property type="component" value="Unassembled WGS sequence"/>
</dbReference>
<feature type="chain" id="PRO_5047344091" evidence="1">
    <location>
        <begin position="22"/>
        <end position="150"/>
    </location>
</feature>
<name>A0ABW3HAN9_9SPHN</name>
<keyword evidence="3" id="KW-1185">Reference proteome</keyword>
<evidence type="ECO:0000313" key="2">
    <source>
        <dbReference type="EMBL" id="MFD0948560.1"/>
    </source>
</evidence>
<feature type="signal peptide" evidence="1">
    <location>
        <begin position="1"/>
        <end position="21"/>
    </location>
</feature>
<dbReference type="EMBL" id="JBHTJG010000014">
    <property type="protein sequence ID" value="MFD0948560.1"/>
    <property type="molecule type" value="Genomic_DNA"/>
</dbReference>
<evidence type="ECO:0000313" key="3">
    <source>
        <dbReference type="Proteomes" id="UP001596977"/>
    </source>
</evidence>